<evidence type="ECO:0000313" key="2">
    <source>
        <dbReference type="EMBL" id="ADU62112.1"/>
    </source>
</evidence>
<dbReference type="RefSeq" id="WP_013514043.1">
    <property type="nucleotide sequence ID" value="NC_014844.1"/>
</dbReference>
<name>E6VT62_PSEA9</name>
<dbReference type="HOGENOM" id="CLU_2080958_0_0_7"/>
<reference evidence="3" key="1">
    <citation type="submission" date="2010-12" db="EMBL/GenBank/DDBJ databases">
        <title>Complete sequence of Desulfovibrio aespoeensis Aspo-2.</title>
        <authorList>
            <consortium name="US DOE Joint Genome Institute"/>
            <person name="Lucas S."/>
            <person name="Copeland A."/>
            <person name="Lapidus A."/>
            <person name="Cheng J.-F."/>
            <person name="Goodwin L."/>
            <person name="Pitluck S."/>
            <person name="Chertkov O."/>
            <person name="Misra M."/>
            <person name="Detter J.C."/>
            <person name="Han C."/>
            <person name="Tapia R."/>
            <person name="Land M."/>
            <person name="Hauser L."/>
            <person name="Kyrpides N."/>
            <person name="Ivanova N."/>
            <person name="Ovchinnikova G."/>
            <person name="Pedersen K."/>
            <person name="Jagevall S."/>
            <person name="Hazen T."/>
            <person name="Woyke T."/>
        </authorList>
    </citation>
    <scope>NUCLEOTIDE SEQUENCE [LARGE SCALE GENOMIC DNA]</scope>
    <source>
        <strain evidence="3">ATCC 700646 / DSM 10631 / Aspo-2</strain>
    </source>
</reference>
<dbReference type="Pfam" id="PF02579">
    <property type="entry name" value="Nitro_FeMo-Co"/>
    <property type="match status" value="1"/>
</dbReference>
<sequence length="112" mass="12500">MEKILIPLMDNDVAPRFDLATDVLIVTIPRESSRRESLEEKVVVLDHASAESICRLAISENVNTVICAGIEGKYHDFLVWKGTKVIDDVCGPVDAVLDAYHDKRLVPGTYIY</sequence>
<dbReference type="eggNOG" id="COG1433">
    <property type="taxonomic scope" value="Bacteria"/>
</dbReference>
<keyword evidence="3" id="KW-1185">Reference proteome</keyword>
<evidence type="ECO:0000259" key="1">
    <source>
        <dbReference type="Pfam" id="PF02579"/>
    </source>
</evidence>
<dbReference type="Proteomes" id="UP000002191">
    <property type="component" value="Chromosome"/>
</dbReference>
<evidence type="ECO:0000313" key="3">
    <source>
        <dbReference type="Proteomes" id="UP000002191"/>
    </source>
</evidence>
<dbReference type="AlphaFoldDB" id="E6VT62"/>
<dbReference type="OrthoDB" id="5457537at2"/>
<gene>
    <name evidence="2" type="ordered locus">Daes_1096</name>
</gene>
<accession>E6VT62</accession>
<dbReference type="KEGG" id="das:Daes_1096"/>
<dbReference type="InterPro" id="IPR003731">
    <property type="entry name" value="Di-Nase_FeMo-co_biosynth"/>
</dbReference>
<dbReference type="InterPro" id="IPR036105">
    <property type="entry name" value="DiNase_FeMo-co_biosyn_sf"/>
</dbReference>
<reference evidence="2 3" key="2">
    <citation type="journal article" date="2014" name="Genome Announc.">
        <title>Complete Genome Sequence of the Subsurface, Mesophilic Sulfate-Reducing Bacterium Desulfovibrio aespoeensis Aspo-2.</title>
        <authorList>
            <person name="Pedersen K."/>
            <person name="Bengtsson A."/>
            <person name="Edlund J."/>
            <person name="Rabe L."/>
            <person name="Hazen T."/>
            <person name="Chakraborty R."/>
            <person name="Goodwin L."/>
            <person name="Shapiro N."/>
        </authorList>
    </citation>
    <scope>NUCLEOTIDE SEQUENCE [LARGE SCALE GENOMIC DNA]</scope>
    <source>
        <strain evidence="3">ATCC 700646 / DSM 10631 / Aspo-2</strain>
    </source>
</reference>
<dbReference type="SUPFAM" id="SSF53146">
    <property type="entry name" value="Nitrogenase accessory factor-like"/>
    <property type="match status" value="1"/>
</dbReference>
<organism evidence="2 3">
    <name type="scientific">Pseudodesulfovibrio aespoeensis (strain ATCC 700646 / DSM 10631 / Aspo-2)</name>
    <name type="common">Desulfovibrio aespoeensis</name>
    <dbReference type="NCBI Taxonomy" id="643562"/>
    <lineage>
        <taxon>Bacteria</taxon>
        <taxon>Pseudomonadati</taxon>
        <taxon>Thermodesulfobacteriota</taxon>
        <taxon>Desulfovibrionia</taxon>
        <taxon>Desulfovibrionales</taxon>
        <taxon>Desulfovibrionaceae</taxon>
    </lineage>
</organism>
<proteinExistence type="predicted"/>
<protein>
    <submittedName>
        <fullName evidence="2">Dinitrogenase iron-molybdenum cofactor biosynthesis protein</fullName>
    </submittedName>
</protein>
<dbReference type="EMBL" id="CP002431">
    <property type="protein sequence ID" value="ADU62112.1"/>
    <property type="molecule type" value="Genomic_DNA"/>
</dbReference>
<dbReference type="STRING" id="643562.Daes_1096"/>
<dbReference type="Gene3D" id="3.30.420.130">
    <property type="entry name" value="Dinitrogenase iron-molybdenum cofactor biosynthesis domain"/>
    <property type="match status" value="1"/>
</dbReference>
<feature type="domain" description="Dinitrogenase iron-molybdenum cofactor biosynthesis" evidence="1">
    <location>
        <begin position="10"/>
        <end position="100"/>
    </location>
</feature>